<dbReference type="InterPro" id="IPR041679">
    <property type="entry name" value="DNA2/NAM7-like_C"/>
</dbReference>
<keyword evidence="12" id="KW-1185">Reference proteome</keyword>
<evidence type="ECO:0000313" key="11">
    <source>
        <dbReference type="EMBL" id="CCF75434.1"/>
    </source>
</evidence>
<evidence type="ECO:0000256" key="5">
    <source>
        <dbReference type="ARBA" id="ARBA00022801"/>
    </source>
</evidence>
<dbReference type="InterPro" id="IPR000058">
    <property type="entry name" value="Znf_AN1"/>
</dbReference>
<dbReference type="RefSeq" id="XP_012649842.1">
    <property type="nucleotide sequence ID" value="XM_012794388.1"/>
</dbReference>
<keyword evidence="5 11" id="KW-0378">Hydrolase</keyword>
<dbReference type="PROSITE" id="PS51039">
    <property type="entry name" value="ZF_AN1"/>
    <property type="match status" value="1"/>
</dbReference>
<evidence type="ECO:0000256" key="2">
    <source>
        <dbReference type="ARBA" id="ARBA00022723"/>
    </source>
</evidence>
<sequence>MQFLSLSCAATHYGGHMNEFLRKQFYLLTHEELIEDEEFEKLVEEAKNNVSSEYCRICLIEEWAHGHYIKLNVEYTKFPHQTGEIVTLIGKIILTSTILFDNGNCMIVFTSDNVNLLSLGDKFRIINGCNNGYTFLVHNLTIVRVSMLLNKNRFLKNVINGIYTKNEKKKLKLDYKLQLDKYQKEAIEHAIKSKDFACIWGPPGTGKTTTLSELIHQLVISGETVLVSCPSNFAVDLIYSKTVSIGVSCVRVGRGAVIKELQLKMATIESLKNFYTENSYSTILNTNQGSYSKRMQLLKKARAIFTTCLGTSSKEIQNFINKYRKFDTLIIDESGNSLESTCYIGMLTGVKRVVFAGDHFQLPPIVKSRIKTSSILERLYLSCPNSFVMLKRQYRMNQQIVKWSNNQFYSNKLESDSSVKNSVLNERMVDFYPPLIWYEIEGMEEFDSGSIFNKLEASYVLDYVKIISSTAGIHPECITVITPYRAQARLLQELIGVTTHNLRISSIDASQGFESDVVIFSLVSCNSEGNIGFLSDYRRMNVAITRGKRHVAVFGSANTFQRNHSPYKDLLKVVKFGRCWWRCHFLALRTWRDSIVYFINYLIKTYGNIPIKTTYGSNGYMKSSNLRLAEQCKYGNITYALQYLTPNPISNIIMAICLLYTLNGSISPLFHRIDDKVIVIYNNININAGSNSVETIDLSWMEYYMKVITNSLASSNRLYLLEVFFYNINLLFTLFISFNNEHSIKNITTELMESRLIDTSYGLENPDTICGPYEIGKLDENVTYTNYVSTVSKKKKKKKKKKKDNYNDDNVSNIGNFDLEDNNIHDDTDLDVLLDELHRCNLNANKNNVTKCEKSTLMYGITCKLCKLKFCIEHRSPEKHNCNNLDRKR</sequence>
<dbReference type="InterPro" id="IPR041677">
    <property type="entry name" value="DNA2/NAM7_AAA_11"/>
</dbReference>
<dbReference type="InterPro" id="IPR035896">
    <property type="entry name" value="AN1-like_Znf"/>
</dbReference>
<dbReference type="VEuPathDB" id="PiroplasmaDB:BmR1_04g06185"/>
<evidence type="ECO:0000256" key="3">
    <source>
        <dbReference type="ARBA" id="ARBA00022741"/>
    </source>
</evidence>
<dbReference type="CDD" id="cd18808">
    <property type="entry name" value="SF1_C_Upf1"/>
    <property type="match status" value="1"/>
</dbReference>
<feature type="domain" description="AN1-type" evidence="10">
    <location>
        <begin position="841"/>
        <end position="889"/>
    </location>
</feature>
<accession>I7I9Q2</accession>
<evidence type="ECO:0000256" key="4">
    <source>
        <dbReference type="ARBA" id="ARBA00022771"/>
    </source>
</evidence>
<dbReference type="Gene3D" id="3.40.50.300">
    <property type="entry name" value="P-loop containing nucleotide triphosphate hydrolases"/>
    <property type="match status" value="3"/>
</dbReference>
<dbReference type="SUPFAM" id="SSF52540">
    <property type="entry name" value="P-loop containing nucleoside triphosphate hydrolases"/>
    <property type="match status" value="1"/>
</dbReference>
<dbReference type="EC" id="3.6.4.12" evidence="11"/>
<dbReference type="Pfam" id="PF01428">
    <property type="entry name" value="zf-AN1"/>
    <property type="match status" value="1"/>
</dbReference>
<evidence type="ECO:0000259" key="10">
    <source>
        <dbReference type="PROSITE" id="PS51039"/>
    </source>
</evidence>
<dbReference type="GO" id="GO:0005694">
    <property type="term" value="C:chromosome"/>
    <property type="evidence" value="ECO:0007669"/>
    <property type="project" value="UniProtKB-ARBA"/>
</dbReference>
<dbReference type="InterPro" id="IPR027417">
    <property type="entry name" value="P-loop_NTPase"/>
</dbReference>
<organism evidence="11 12">
    <name type="scientific">Babesia microti (strain RI)</name>
    <dbReference type="NCBI Taxonomy" id="1133968"/>
    <lineage>
        <taxon>Eukaryota</taxon>
        <taxon>Sar</taxon>
        <taxon>Alveolata</taxon>
        <taxon>Apicomplexa</taxon>
        <taxon>Aconoidasida</taxon>
        <taxon>Piroplasmida</taxon>
        <taxon>Babesiidae</taxon>
        <taxon>Babesia</taxon>
    </lineage>
</organism>
<dbReference type="SMART" id="SM00382">
    <property type="entry name" value="AAA"/>
    <property type="match status" value="1"/>
</dbReference>
<dbReference type="SUPFAM" id="SSF118310">
    <property type="entry name" value="AN1-like Zinc finger"/>
    <property type="match status" value="1"/>
</dbReference>
<keyword evidence="3" id="KW-0547">Nucleotide-binding</keyword>
<dbReference type="Gene3D" id="4.10.1110.10">
    <property type="entry name" value="AN1-like Zinc finger"/>
    <property type="match status" value="1"/>
</dbReference>
<evidence type="ECO:0000256" key="6">
    <source>
        <dbReference type="ARBA" id="ARBA00022806"/>
    </source>
</evidence>
<keyword evidence="8" id="KW-0067">ATP-binding</keyword>
<evidence type="ECO:0000256" key="1">
    <source>
        <dbReference type="ARBA" id="ARBA00007913"/>
    </source>
</evidence>
<keyword evidence="4 9" id="KW-0863">Zinc-finger</keyword>
<dbReference type="GO" id="GO:0016787">
    <property type="term" value="F:hydrolase activity"/>
    <property type="evidence" value="ECO:0007669"/>
    <property type="project" value="UniProtKB-KW"/>
</dbReference>
<reference evidence="11 12" key="3">
    <citation type="journal article" date="2016" name="Sci. Rep.">
        <title>Genome-wide diversity and gene expression profiling of Babesia microti isolates identify polymorphic genes that mediate host-pathogen interactions.</title>
        <authorList>
            <person name="Silva J.C."/>
            <person name="Cornillot E."/>
            <person name="McCracken C."/>
            <person name="Usmani-Brown S."/>
            <person name="Dwivedi A."/>
            <person name="Ifeonu O.O."/>
            <person name="Crabtree J."/>
            <person name="Gotia H.T."/>
            <person name="Virji A.Z."/>
            <person name="Reynes C."/>
            <person name="Colinge J."/>
            <person name="Kumar V."/>
            <person name="Lawres L."/>
            <person name="Pazzi J.E."/>
            <person name="Pablo J.V."/>
            <person name="Hung C."/>
            <person name="Brancato J."/>
            <person name="Kumari P."/>
            <person name="Orvis J."/>
            <person name="Tretina K."/>
            <person name="Chibucos M."/>
            <person name="Ott S."/>
            <person name="Sadzewicz L."/>
            <person name="Sengamalay N."/>
            <person name="Shetty A.C."/>
            <person name="Su Q."/>
            <person name="Tallon L."/>
            <person name="Fraser C.M."/>
            <person name="Frutos R."/>
            <person name="Molina D.M."/>
            <person name="Krause P.J."/>
            <person name="Ben Mamoun C."/>
        </authorList>
    </citation>
    <scope>NUCLEOTIDE SEQUENCE [LARGE SCALE GENOMIC DNA]</scope>
    <source>
        <strain evidence="11 12">RI</strain>
    </source>
</reference>
<dbReference type="GO" id="GO:0043139">
    <property type="term" value="F:5'-3' DNA helicase activity"/>
    <property type="evidence" value="ECO:0007669"/>
    <property type="project" value="TreeGrafter"/>
</dbReference>
<evidence type="ECO:0000256" key="9">
    <source>
        <dbReference type="PROSITE-ProRule" id="PRU00449"/>
    </source>
</evidence>
<dbReference type="GeneID" id="24425881"/>
<comment type="similarity">
    <text evidence="1">Belongs to the DNA2/NAM7 helicase family.</text>
</comment>
<keyword evidence="6" id="KW-0347">Helicase</keyword>
<dbReference type="PANTHER" id="PTHR43788:SF16">
    <property type="entry name" value="HELICASE WITH ZINC FINGER 2"/>
    <property type="match status" value="1"/>
</dbReference>
<reference evidence="11 12" key="1">
    <citation type="journal article" date="2012" name="Nucleic Acids Res.">
        <title>Sequencing of the smallest Apicomplexan genome from the human pathogen Babesia microti.</title>
        <authorList>
            <person name="Cornillot E."/>
            <person name="Hadj-Kaddour K."/>
            <person name="Dassouli A."/>
            <person name="Noel B."/>
            <person name="Ranwez V."/>
            <person name="Vacherie B."/>
            <person name="Augagneur Y."/>
            <person name="Bres V."/>
            <person name="Duclos A."/>
            <person name="Randazzo S."/>
            <person name="Carcy B."/>
            <person name="Debierre-Grockiego F."/>
            <person name="Delbecq S."/>
            <person name="Moubri-Menage K."/>
            <person name="Shams-Eldin H."/>
            <person name="Usmani-Brown S."/>
            <person name="Bringaud F."/>
            <person name="Wincker P."/>
            <person name="Vivares C.P."/>
            <person name="Schwarz R.T."/>
            <person name="Schetters T.P."/>
            <person name="Krause P.J."/>
            <person name="Gorenflot A."/>
            <person name="Berry V."/>
            <person name="Barbe V."/>
            <person name="Ben Mamoun C."/>
        </authorList>
    </citation>
    <scope>NUCLEOTIDE SEQUENCE [LARGE SCALE GENOMIC DNA]</scope>
    <source>
        <strain evidence="11 12">RI</strain>
    </source>
</reference>
<keyword evidence="2" id="KW-0479">Metal-binding</keyword>
<proteinExistence type="inferred from homology"/>
<dbReference type="PANTHER" id="PTHR43788">
    <property type="entry name" value="DNA2/NAM7 HELICASE FAMILY MEMBER"/>
    <property type="match status" value="1"/>
</dbReference>
<dbReference type="Pfam" id="PF13087">
    <property type="entry name" value="AAA_12"/>
    <property type="match status" value="1"/>
</dbReference>
<dbReference type="AlphaFoldDB" id="I7I9Q2"/>
<dbReference type="GO" id="GO:0005524">
    <property type="term" value="F:ATP binding"/>
    <property type="evidence" value="ECO:0007669"/>
    <property type="project" value="UniProtKB-KW"/>
</dbReference>
<dbReference type="SMART" id="SM00154">
    <property type="entry name" value="ZnF_AN1"/>
    <property type="match status" value="1"/>
</dbReference>
<dbReference type="Pfam" id="PF13086">
    <property type="entry name" value="AAA_11"/>
    <property type="match status" value="2"/>
</dbReference>
<protein>
    <submittedName>
        <fullName evidence="11">AAA domain</fullName>
        <ecNumber evidence="11">3.6.4.12</ecNumber>
    </submittedName>
</protein>
<dbReference type="OrthoDB" id="6513042at2759"/>
<keyword evidence="7" id="KW-0862">Zinc</keyword>
<dbReference type="KEGG" id="bmic:BmR1_04g06185"/>
<name>I7I9Q2_BABMR</name>
<dbReference type="InterPro" id="IPR003593">
    <property type="entry name" value="AAA+_ATPase"/>
</dbReference>
<reference evidence="11 12" key="2">
    <citation type="journal article" date="2013" name="PLoS ONE">
        <title>Whole genome mapping and re-organization of the nuclear and mitochondrial genomes of Babesia microti isolates.</title>
        <authorList>
            <person name="Cornillot E."/>
            <person name="Dassouli A."/>
            <person name="Garg A."/>
            <person name="Pachikara N."/>
            <person name="Randazzo S."/>
            <person name="Depoix D."/>
            <person name="Carcy B."/>
            <person name="Delbecq S."/>
            <person name="Frutos R."/>
            <person name="Silva J.C."/>
            <person name="Sutton R."/>
            <person name="Krause P.J."/>
            <person name="Mamoun C.B."/>
        </authorList>
    </citation>
    <scope>NUCLEOTIDE SEQUENCE [LARGE SCALE GENOMIC DNA]</scope>
    <source>
        <strain evidence="11 12">RI</strain>
    </source>
</reference>
<dbReference type="InterPro" id="IPR050534">
    <property type="entry name" value="Coronavir_polyprotein_1ab"/>
</dbReference>
<dbReference type="InterPro" id="IPR047187">
    <property type="entry name" value="SF1_C_Upf1"/>
</dbReference>
<dbReference type="FunFam" id="3.40.50.300:FF:000326">
    <property type="entry name" value="P-loop containing nucleoside triphosphate hydrolase"/>
    <property type="match status" value="1"/>
</dbReference>
<evidence type="ECO:0000256" key="7">
    <source>
        <dbReference type="ARBA" id="ARBA00022833"/>
    </source>
</evidence>
<dbReference type="GO" id="GO:0008270">
    <property type="term" value="F:zinc ion binding"/>
    <property type="evidence" value="ECO:0007669"/>
    <property type="project" value="UniProtKB-KW"/>
</dbReference>
<gene>
    <name evidence="11" type="ORF">BmR1_04g06185</name>
</gene>
<evidence type="ECO:0000313" key="12">
    <source>
        <dbReference type="Proteomes" id="UP000002899"/>
    </source>
</evidence>
<dbReference type="EMBL" id="LN871599">
    <property type="protein sequence ID" value="CCF75434.1"/>
    <property type="molecule type" value="Genomic_DNA"/>
</dbReference>
<dbReference type="Proteomes" id="UP000002899">
    <property type="component" value="Chromosome IV"/>
</dbReference>
<evidence type="ECO:0000256" key="8">
    <source>
        <dbReference type="ARBA" id="ARBA00022840"/>
    </source>
</evidence>